<proteinExistence type="predicted"/>
<dbReference type="EMBL" id="QXFY01000204">
    <property type="protein sequence ID" value="KAE9352347.1"/>
    <property type="molecule type" value="Genomic_DNA"/>
</dbReference>
<reference evidence="1 2" key="1">
    <citation type="submission" date="2018-09" db="EMBL/GenBank/DDBJ databases">
        <title>Genomic investigation of the strawberry pathogen Phytophthora fragariae indicates pathogenicity is determined by transcriptional variation in three key races.</title>
        <authorList>
            <person name="Adams T.M."/>
            <person name="Armitage A.D."/>
            <person name="Sobczyk M.K."/>
            <person name="Bates H.J."/>
            <person name="Dunwell J.M."/>
            <person name="Nellist C.F."/>
            <person name="Harrison R.J."/>
        </authorList>
    </citation>
    <scope>NUCLEOTIDE SEQUENCE [LARGE SCALE GENOMIC DNA]</scope>
    <source>
        <strain evidence="1 2">NOV-77</strain>
    </source>
</reference>
<protein>
    <submittedName>
        <fullName evidence="1">Uncharacterized protein</fullName>
    </submittedName>
</protein>
<evidence type="ECO:0000313" key="2">
    <source>
        <dbReference type="Proteomes" id="UP000486351"/>
    </source>
</evidence>
<dbReference type="Proteomes" id="UP000486351">
    <property type="component" value="Unassembled WGS sequence"/>
</dbReference>
<dbReference type="AlphaFoldDB" id="A0A6G0S8S4"/>
<evidence type="ECO:0000313" key="1">
    <source>
        <dbReference type="EMBL" id="KAE9352347.1"/>
    </source>
</evidence>
<gene>
    <name evidence="1" type="ORF">PF008_g5508</name>
</gene>
<name>A0A6G0S8S4_9STRA</name>
<comment type="caution">
    <text evidence="1">The sequence shown here is derived from an EMBL/GenBank/DDBJ whole genome shotgun (WGS) entry which is preliminary data.</text>
</comment>
<accession>A0A6G0S8S4</accession>
<organism evidence="1 2">
    <name type="scientific">Phytophthora fragariae</name>
    <dbReference type="NCBI Taxonomy" id="53985"/>
    <lineage>
        <taxon>Eukaryota</taxon>
        <taxon>Sar</taxon>
        <taxon>Stramenopiles</taxon>
        <taxon>Oomycota</taxon>
        <taxon>Peronosporomycetes</taxon>
        <taxon>Peronosporales</taxon>
        <taxon>Peronosporaceae</taxon>
        <taxon>Phytophthora</taxon>
    </lineage>
</organism>
<sequence>MPLLPPLLRVRCALRVVGSAGTVVANGAAGTAGPLVVSVAAVRSATVCPAVACPAASCPAAVCLAAARSASASAHRFAALVRGRVAITLGLVGLSVISGSQLPVISWLCRPALSLVLRPIAGNTAAGALDSASVTTLVLPGL</sequence>